<feature type="signal peptide" evidence="1">
    <location>
        <begin position="1"/>
        <end position="28"/>
    </location>
</feature>
<evidence type="ECO:0000313" key="3">
    <source>
        <dbReference type="Proteomes" id="UP000625316"/>
    </source>
</evidence>
<accession>A0A928VJQ0</accession>
<evidence type="ECO:0000313" key="2">
    <source>
        <dbReference type="EMBL" id="MBE9028988.1"/>
    </source>
</evidence>
<dbReference type="Proteomes" id="UP000625316">
    <property type="component" value="Unassembled WGS sequence"/>
</dbReference>
<dbReference type="InterPro" id="IPR021256">
    <property type="entry name" value="DUF2808"/>
</dbReference>
<dbReference type="RefSeq" id="WP_264323809.1">
    <property type="nucleotide sequence ID" value="NZ_JADEXQ010000009.1"/>
</dbReference>
<proteinExistence type="predicted"/>
<dbReference type="AlphaFoldDB" id="A0A928VJQ0"/>
<dbReference type="EMBL" id="JADEXQ010000009">
    <property type="protein sequence ID" value="MBE9028988.1"/>
    <property type="molecule type" value="Genomic_DNA"/>
</dbReference>
<dbReference type="Pfam" id="PF10989">
    <property type="entry name" value="DUF2808"/>
    <property type="match status" value="1"/>
</dbReference>
<feature type="chain" id="PRO_5037526177" evidence="1">
    <location>
        <begin position="29"/>
        <end position="183"/>
    </location>
</feature>
<keyword evidence="1" id="KW-0732">Signal</keyword>
<keyword evidence="3" id="KW-1185">Reference proteome</keyword>
<organism evidence="2 3">
    <name type="scientific">Romeriopsis navalis LEGE 11480</name>
    <dbReference type="NCBI Taxonomy" id="2777977"/>
    <lineage>
        <taxon>Bacteria</taxon>
        <taxon>Bacillati</taxon>
        <taxon>Cyanobacteriota</taxon>
        <taxon>Cyanophyceae</taxon>
        <taxon>Leptolyngbyales</taxon>
        <taxon>Leptolyngbyaceae</taxon>
        <taxon>Romeriopsis</taxon>
        <taxon>Romeriopsis navalis</taxon>
    </lineage>
</organism>
<evidence type="ECO:0000256" key="1">
    <source>
        <dbReference type="SAM" id="SignalP"/>
    </source>
</evidence>
<gene>
    <name evidence="2" type="ORF">IQ266_04320</name>
</gene>
<name>A0A928VJQ0_9CYAN</name>
<comment type="caution">
    <text evidence="2">The sequence shown here is derived from an EMBL/GenBank/DDBJ whole genome shotgun (WGS) entry which is preliminary data.</text>
</comment>
<protein>
    <submittedName>
        <fullName evidence="2">DUF2808 domain-containing protein</fullName>
    </submittedName>
</protein>
<reference evidence="2" key="1">
    <citation type="submission" date="2020-10" db="EMBL/GenBank/DDBJ databases">
        <authorList>
            <person name="Castelo-Branco R."/>
            <person name="Eusebio N."/>
            <person name="Adriana R."/>
            <person name="Vieira A."/>
            <person name="Brugerolle De Fraissinette N."/>
            <person name="Rezende De Castro R."/>
            <person name="Schneider M.P."/>
            <person name="Vasconcelos V."/>
            <person name="Leao P.N."/>
        </authorList>
    </citation>
    <scope>NUCLEOTIDE SEQUENCE</scope>
    <source>
        <strain evidence="2">LEGE 11480</strain>
    </source>
</reference>
<sequence length="183" mass="20504">MQFQKTSRRPIVQTLLKTALLTGCIAFGATALRTPVAVAQSGLTIFSGIKSGEELSYSLDFGGQPNQTDRYYLKIKKAKMQLAVSKFVITYPDYFDGQFNPKDIEIQVNGKSVAINEVNWDKDNYRLEIYPEEAVPAKKDVELVLSDVTNPDGGMYYFNCYTQSPGDVPILRKLGTWIISISR</sequence>